<sequence length="58" mass="6716">MEEMQDKELLMILIDQYTNLQRIKKANGETVNEELEYQIRATAAKLTSVGMNLEELTL</sequence>
<organism evidence="1 2">
    <name type="scientific">Roseburia difficilis</name>
    <dbReference type="NCBI Taxonomy" id="2763060"/>
    <lineage>
        <taxon>Bacteria</taxon>
        <taxon>Bacillati</taxon>
        <taxon>Bacillota</taxon>
        <taxon>Clostridia</taxon>
        <taxon>Lachnospirales</taxon>
        <taxon>Lachnospiraceae</taxon>
        <taxon>Roseburia</taxon>
    </lineage>
</organism>
<proteinExistence type="predicted"/>
<reference evidence="1 2" key="1">
    <citation type="submission" date="2020-08" db="EMBL/GenBank/DDBJ databases">
        <title>Genome public.</title>
        <authorList>
            <person name="Liu C."/>
            <person name="Sun Q."/>
        </authorList>
    </citation>
    <scope>NUCLEOTIDE SEQUENCE [LARGE SCALE GENOMIC DNA]</scope>
    <source>
        <strain evidence="1 2">NSJ-67</strain>
    </source>
</reference>
<comment type="caution">
    <text evidence="1">The sequence shown here is derived from an EMBL/GenBank/DDBJ whole genome shotgun (WGS) entry which is preliminary data.</text>
</comment>
<evidence type="ECO:0000313" key="2">
    <source>
        <dbReference type="Proteomes" id="UP000615961"/>
    </source>
</evidence>
<evidence type="ECO:0000313" key="1">
    <source>
        <dbReference type="EMBL" id="MBC5698068.1"/>
    </source>
</evidence>
<accession>A0ABR7GUS8</accession>
<name>A0ABR7GUS8_9FIRM</name>
<gene>
    <name evidence="1" type="ORF">H8S25_06990</name>
</gene>
<keyword evidence="2" id="KW-1185">Reference proteome</keyword>
<dbReference type="EMBL" id="JACOPJ010000005">
    <property type="protein sequence ID" value="MBC5698068.1"/>
    <property type="molecule type" value="Genomic_DNA"/>
</dbReference>
<dbReference type="RefSeq" id="WP_186872639.1">
    <property type="nucleotide sequence ID" value="NZ_JACOPJ010000005.1"/>
</dbReference>
<protein>
    <submittedName>
        <fullName evidence="1">Uncharacterized protein</fullName>
    </submittedName>
</protein>
<dbReference type="Proteomes" id="UP000615961">
    <property type="component" value="Unassembled WGS sequence"/>
</dbReference>